<dbReference type="NCBIfam" id="NF038404">
    <property type="entry name" value="perm_prefix_2"/>
    <property type="match status" value="1"/>
</dbReference>
<name>A0A6J4I4D3_9SPHI</name>
<feature type="transmembrane region" description="Helical" evidence="6">
    <location>
        <begin position="853"/>
        <end position="875"/>
    </location>
</feature>
<feature type="transmembrane region" description="Helical" evidence="6">
    <location>
        <begin position="515"/>
        <end position="540"/>
    </location>
</feature>
<evidence type="ECO:0000256" key="3">
    <source>
        <dbReference type="ARBA" id="ARBA00022692"/>
    </source>
</evidence>
<protein>
    <recommendedName>
        <fullName evidence="10">ABC transporter, fused permease protein</fullName>
    </recommendedName>
</protein>
<dbReference type="GO" id="GO:0005886">
    <property type="term" value="C:plasma membrane"/>
    <property type="evidence" value="ECO:0007669"/>
    <property type="project" value="UniProtKB-SubCell"/>
</dbReference>
<feature type="transmembrane region" description="Helical" evidence="6">
    <location>
        <begin position="429"/>
        <end position="454"/>
    </location>
</feature>
<dbReference type="Pfam" id="PF02687">
    <property type="entry name" value="FtsX"/>
    <property type="match status" value="2"/>
</dbReference>
<sequence>MSKQAKTNAPRPPRLADQLLGWFCAPHLLEEVQGDLHEEFDYQVGRVGLRKARFRYWRDVLGFAKPFAMKRKQTPYPPPSFYHFPMLRSYLTIALRTLWRSKGYTAINAVGLSVAFCICVYLFLTVYHQFSYDSFHRDGDRLFLSYAFSNDPERPDAAREMPLPFAPALKAEFPEVEGAVRVMWGGRSLNGVAYGEKHLDKALTLTDPDFLEVFSFPLLSGNRQTALRELGSVVLSESTAKALFGGQDPLGKGVAIGGEGNRKTYTVTGVLADAPLNSSVRYDALIRVENLPDYHAYKDDWQTFNHPVFVKLTPDADKAALEKRLKPFVAKYFPGTLENLAKRGAKPDAQGDVFAVRLEHISKIRVGSVVAKGPPAALLYALMGVGFFILLIACFNFINLSIARSFIRAREVGVRKTLGARKGQLFTQIWGEATLVCLIGFVAGAALACLLLPVFNATFNADLDLAFVLRPGPVAVVVGMFALVTGIAGGYPAWQMARFNPVAVLKGKLTLKRPGVLRNALLVTQFAMATLLACCTLVAVRQFDHLRQMPTGFAQEEVISIPLGKAGRSGNGRQILQRLRDRLAGDPAVIAITGTGGSLGKGKDRSTSRSNVSFTHRGKQYATDWLLVDYDYLKTLNIKLLAGRDFNPAHTADSTAGVIITESLAKKLGEQNPVGTLFDDDSPGPIIGVIPDIYLYALTNQTQPIALHVSKEESINYALVRVAPQSLAGSMEKLKGVMQEVAPGAEFLGSFLDENMDALYREEEMIAQVFGLAAGIALVLSCLGLFAVALLVIEQRTKEIGIRKVLGASISGIIVTLARGFLKLAAVALVIALPLAWFVMRQWLDNYPIRTELSAWVFAGTGVAVLLTVLGTVSFQSIKAALANPVKSLRSE</sequence>
<feature type="domain" description="MacB-like periplasmic core" evidence="8">
    <location>
        <begin position="105"/>
        <end position="326"/>
    </location>
</feature>
<accession>A0A6J4I4D3</accession>
<evidence type="ECO:0000256" key="2">
    <source>
        <dbReference type="ARBA" id="ARBA00022475"/>
    </source>
</evidence>
<feature type="domain" description="ABC3 transporter permease C-terminal" evidence="7">
    <location>
        <begin position="772"/>
        <end position="881"/>
    </location>
</feature>
<dbReference type="Pfam" id="PF12704">
    <property type="entry name" value="MacB_PCD"/>
    <property type="match status" value="2"/>
</dbReference>
<feature type="transmembrane region" description="Helical" evidence="6">
    <location>
        <begin position="474"/>
        <end position="494"/>
    </location>
</feature>
<gene>
    <name evidence="9" type="ORF">AVDCRST_MAG56-1380</name>
</gene>
<proteinExistence type="predicted"/>
<keyword evidence="4 6" id="KW-1133">Transmembrane helix</keyword>
<dbReference type="InterPro" id="IPR025857">
    <property type="entry name" value="MacB_PCD"/>
</dbReference>
<dbReference type="PANTHER" id="PTHR30572:SF18">
    <property type="entry name" value="ABC-TYPE MACROLIDE FAMILY EXPORT SYSTEM PERMEASE COMPONENT 2"/>
    <property type="match status" value="1"/>
</dbReference>
<dbReference type="PANTHER" id="PTHR30572">
    <property type="entry name" value="MEMBRANE COMPONENT OF TRANSPORTER-RELATED"/>
    <property type="match status" value="1"/>
</dbReference>
<dbReference type="EMBL" id="CADCTQ010000128">
    <property type="protein sequence ID" value="CAA9240140.1"/>
    <property type="molecule type" value="Genomic_DNA"/>
</dbReference>
<evidence type="ECO:0008006" key="10">
    <source>
        <dbReference type="Google" id="ProtNLM"/>
    </source>
</evidence>
<keyword evidence="5 6" id="KW-0472">Membrane</keyword>
<evidence type="ECO:0000259" key="7">
    <source>
        <dbReference type="Pfam" id="PF02687"/>
    </source>
</evidence>
<dbReference type="AlphaFoldDB" id="A0A6J4I4D3"/>
<comment type="subcellular location">
    <subcellularLocation>
        <location evidence="1">Cell membrane</location>
        <topology evidence="1">Multi-pass membrane protein</topology>
    </subcellularLocation>
</comment>
<feature type="transmembrane region" description="Helical" evidence="6">
    <location>
        <begin position="769"/>
        <end position="793"/>
    </location>
</feature>
<dbReference type="InterPro" id="IPR003838">
    <property type="entry name" value="ABC3_permease_C"/>
</dbReference>
<evidence type="ECO:0000256" key="1">
    <source>
        <dbReference type="ARBA" id="ARBA00004651"/>
    </source>
</evidence>
<keyword evidence="3 6" id="KW-0812">Transmembrane</keyword>
<feature type="transmembrane region" description="Helical" evidence="6">
    <location>
        <begin position="805"/>
        <end position="833"/>
    </location>
</feature>
<organism evidence="9">
    <name type="scientific">uncultured Cytophagales bacterium</name>
    <dbReference type="NCBI Taxonomy" id="158755"/>
    <lineage>
        <taxon>Bacteria</taxon>
        <taxon>Pseudomonadati</taxon>
        <taxon>Bacteroidota</taxon>
        <taxon>Sphingobacteriia</taxon>
        <taxon>Sphingobacteriales</taxon>
        <taxon>environmental samples</taxon>
    </lineage>
</organism>
<evidence type="ECO:0000256" key="4">
    <source>
        <dbReference type="ARBA" id="ARBA00022989"/>
    </source>
</evidence>
<dbReference type="GO" id="GO:0022857">
    <property type="term" value="F:transmembrane transporter activity"/>
    <property type="evidence" value="ECO:0007669"/>
    <property type="project" value="TreeGrafter"/>
</dbReference>
<feature type="domain" description="MacB-like periplasmic core" evidence="8">
    <location>
        <begin position="611"/>
        <end position="694"/>
    </location>
</feature>
<evidence type="ECO:0000256" key="6">
    <source>
        <dbReference type="SAM" id="Phobius"/>
    </source>
</evidence>
<feature type="transmembrane region" description="Helical" evidence="6">
    <location>
        <begin position="106"/>
        <end position="127"/>
    </location>
</feature>
<evidence type="ECO:0000256" key="5">
    <source>
        <dbReference type="ARBA" id="ARBA00023136"/>
    </source>
</evidence>
<reference evidence="9" key="1">
    <citation type="submission" date="2020-02" db="EMBL/GenBank/DDBJ databases">
        <authorList>
            <person name="Meier V. D."/>
        </authorList>
    </citation>
    <scope>NUCLEOTIDE SEQUENCE</scope>
    <source>
        <strain evidence="9">AVDCRST_MAG56</strain>
    </source>
</reference>
<keyword evidence="2" id="KW-1003">Cell membrane</keyword>
<feature type="domain" description="ABC3 transporter permease C-terminal" evidence="7">
    <location>
        <begin position="385"/>
        <end position="501"/>
    </location>
</feature>
<evidence type="ECO:0000259" key="8">
    <source>
        <dbReference type="Pfam" id="PF12704"/>
    </source>
</evidence>
<feature type="transmembrane region" description="Helical" evidence="6">
    <location>
        <begin position="377"/>
        <end position="398"/>
    </location>
</feature>
<dbReference type="InterPro" id="IPR050250">
    <property type="entry name" value="Macrolide_Exporter_MacB"/>
</dbReference>
<evidence type="ECO:0000313" key="9">
    <source>
        <dbReference type="EMBL" id="CAA9240140.1"/>
    </source>
</evidence>
<dbReference type="InterPro" id="IPR047699">
    <property type="entry name" value="Permease_put_prefix"/>
</dbReference>